<name>A0A1I0P859_9RHOB</name>
<gene>
    <name evidence="2" type="ORF">SAMN05444851_1426</name>
</gene>
<dbReference type="STRING" id="1173584.SAMN05444851_1426"/>
<evidence type="ECO:0000313" key="2">
    <source>
        <dbReference type="EMBL" id="SEW10467.1"/>
    </source>
</evidence>
<dbReference type="AlphaFoldDB" id="A0A1I0P859"/>
<dbReference type="InterPro" id="IPR020349">
    <property type="entry name" value="Uncharacterised_14.7kDa"/>
</dbReference>
<feature type="chain" id="PRO_5011503619" description="DUF5333 domain-containing protein" evidence="1">
    <location>
        <begin position="17"/>
        <end position="138"/>
    </location>
</feature>
<proteinExistence type="predicted"/>
<organism evidence="2 3">
    <name type="scientific">Aliiroseovarius sediminilitoris</name>
    <dbReference type="NCBI Taxonomy" id="1173584"/>
    <lineage>
        <taxon>Bacteria</taxon>
        <taxon>Pseudomonadati</taxon>
        <taxon>Pseudomonadota</taxon>
        <taxon>Alphaproteobacteria</taxon>
        <taxon>Rhodobacterales</taxon>
        <taxon>Paracoccaceae</taxon>
        <taxon>Aliiroseovarius</taxon>
    </lineage>
</organism>
<reference evidence="2 3" key="1">
    <citation type="submission" date="2016-10" db="EMBL/GenBank/DDBJ databases">
        <authorList>
            <person name="de Groot N.N."/>
        </authorList>
    </citation>
    <scope>NUCLEOTIDE SEQUENCE [LARGE SCALE GENOMIC DNA]</scope>
    <source>
        <strain evidence="2 3">DSM 29439</strain>
    </source>
</reference>
<keyword evidence="1" id="KW-0732">Signal</keyword>
<dbReference type="Pfam" id="PF17267">
    <property type="entry name" value="DUF5333"/>
    <property type="match status" value="1"/>
</dbReference>
<dbReference type="EMBL" id="FOJB01000001">
    <property type="protein sequence ID" value="SEW10467.1"/>
    <property type="molecule type" value="Genomic_DNA"/>
</dbReference>
<sequence length="138" mass="15163">MKLRTFAFATAMAATAATGAASSVDYAALRDDSRMHEELLGASIAYLIDENCPTIRLRKFRLLNKAFSLRKHAMTLGYSSKEVLAYVESKAEQDRFRAIAEPMLAKRGVKPGDEESYCAVGRAEIKQGSFAGSLLYES</sequence>
<evidence type="ECO:0000256" key="1">
    <source>
        <dbReference type="SAM" id="SignalP"/>
    </source>
</evidence>
<accession>A0A1I0P859</accession>
<evidence type="ECO:0008006" key="4">
    <source>
        <dbReference type="Google" id="ProtNLM"/>
    </source>
</evidence>
<dbReference type="Proteomes" id="UP000199650">
    <property type="component" value="Unassembled WGS sequence"/>
</dbReference>
<feature type="signal peptide" evidence="1">
    <location>
        <begin position="1"/>
        <end position="16"/>
    </location>
</feature>
<protein>
    <recommendedName>
        <fullName evidence="4">DUF5333 domain-containing protein</fullName>
    </recommendedName>
</protein>
<keyword evidence="3" id="KW-1185">Reference proteome</keyword>
<evidence type="ECO:0000313" key="3">
    <source>
        <dbReference type="Proteomes" id="UP000199650"/>
    </source>
</evidence>